<proteinExistence type="predicted"/>
<name>A0A9Q8QKN0_9HYPO</name>
<dbReference type="EMBL" id="CP086361">
    <property type="protein sequence ID" value="UNI22809.1"/>
    <property type="molecule type" value="Genomic_DNA"/>
</dbReference>
<reference evidence="1" key="1">
    <citation type="submission" date="2021-11" db="EMBL/GenBank/DDBJ databases">
        <title>Purpureocillium_takamizusanense_genome.</title>
        <authorList>
            <person name="Nguyen N.-H."/>
        </authorList>
    </citation>
    <scope>NUCLEOTIDE SEQUENCE</scope>
    <source>
        <strain evidence="1">PT3</strain>
    </source>
</reference>
<keyword evidence="2" id="KW-1185">Reference proteome</keyword>
<dbReference type="AlphaFoldDB" id="A0A9Q8QKN0"/>
<dbReference type="RefSeq" id="XP_047846290.1">
    <property type="nucleotide sequence ID" value="XM_047990283.1"/>
</dbReference>
<accession>A0A9Q8QKN0</accession>
<dbReference type="GeneID" id="72070609"/>
<dbReference type="OrthoDB" id="5282002at2759"/>
<evidence type="ECO:0000313" key="2">
    <source>
        <dbReference type="Proteomes" id="UP000829364"/>
    </source>
</evidence>
<dbReference type="KEGG" id="ptkz:JDV02_008663"/>
<sequence length="262" mass="29406">MLEPQAGLTVEKASEIRTAVTLAAERQDYLDRKLAVMEPAHRVCAETFRKDGLLLPLGYSRKDFAVPNPTFFRDLEAWPLKDSADPLDGWDISHVLATSSGPATSDLYGKLYYFIQHKLKVFVERFMGLSCSLTLYNVDATDLLDHLQVGTLDRVEVSNICDDAYLGVAKTLGYLSPLLRESAANPHATMIMLFMNAVDEGLTEAEGAEDLVASAKVLRNFLPPLCNPQSRYDPAVMRIHMAQSLVRRSDKYFKRLETFLRE</sequence>
<evidence type="ECO:0000313" key="1">
    <source>
        <dbReference type="EMBL" id="UNI22809.1"/>
    </source>
</evidence>
<dbReference type="Proteomes" id="UP000829364">
    <property type="component" value="Chromosome 8"/>
</dbReference>
<organism evidence="1 2">
    <name type="scientific">Purpureocillium takamizusanense</name>
    <dbReference type="NCBI Taxonomy" id="2060973"/>
    <lineage>
        <taxon>Eukaryota</taxon>
        <taxon>Fungi</taxon>
        <taxon>Dikarya</taxon>
        <taxon>Ascomycota</taxon>
        <taxon>Pezizomycotina</taxon>
        <taxon>Sordariomycetes</taxon>
        <taxon>Hypocreomycetidae</taxon>
        <taxon>Hypocreales</taxon>
        <taxon>Ophiocordycipitaceae</taxon>
        <taxon>Purpureocillium</taxon>
    </lineage>
</organism>
<protein>
    <submittedName>
        <fullName evidence="1">Uncharacterized protein</fullName>
    </submittedName>
</protein>
<gene>
    <name evidence="1" type="ORF">JDV02_008663</name>
</gene>